<dbReference type="EMBL" id="JAVHNQ010000008">
    <property type="protein sequence ID" value="KAK6340950.1"/>
    <property type="molecule type" value="Genomic_DNA"/>
</dbReference>
<feature type="region of interest" description="Disordered" evidence="1">
    <location>
        <begin position="66"/>
        <end position="86"/>
    </location>
</feature>
<gene>
    <name evidence="3" type="ORF">TWF696_009263</name>
</gene>
<feature type="region of interest" description="Disordered" evidence="1">
    <location>
        <begin position="201"/>
        <end position="251"/>
    </location>
</feature>
<dbReference type="AlphaFoldDB" id="A0AAV9UJ67"/>
<feature type="region of interest" description="Disordered" evidence="1">
    <location>
        <begin position="307"/>
        <end position="370"/>
    </location>
</feature>
<protein>
    <submittedName>
        <fullName evidence="3">Uncharacterized protein</fullName>
    </submittedName>
</protein>
<comment type="caution">
    <text evidence="3">The sequence shown here is derived from an EMBL/GenBank/DDBJ whole genome shotgun (WGS) entry which is preliminary data.</text>
</comment>
<evidence type="ECO:0000256" key="1">
    <source>
        <dbReference type="SAM" id="MobiDB-lite"/>
    </source>
</evidence>
<evidence type="ECO:0000313" key="4">
    <source>
        <dbReference type="Proteomes" id="UP001375240"/>
    </source>
</evidence>
<evidence type="ECO:0000256" key="2">
    <source>
        <dbReference type="SAM" id="SignalP"/>
    </source>
</evidence>
<keyword evidence="2" id="KW-0732">Signal</keyword>
<feature type="signal peptide" evidence="2">
    <location>
        <begin position="1"/>
        <end position="27"/>
    </location>
</feature>
<sequence>MFRQRQLKWLLFRTLILAGLAADIVQAVPIKACDPDTDSGHTTKLDTIATSANSRDLLGNIARKRDASAGTPLDEGPTCKSRELDAPSKHLKRTPVSDAVLWDGLSFLRISVIVCPSPDRVLEFDAEQRAAGNPSWGPGPWHLLDNAEGEGGPRQYIVNMQNACRTQCNCNTEAGCTCTVYFNKQRGGLARLRAKQGQVERWLRDQEANPPDRPPPEGLEETQEGTDQVSVGGTEEPYYVEGPDQYGHVSDWPRLRMSSYRGSRSGAGYRYRPSSRDVWGSNLAVNGQALSRMFGGGSSLYKRDDAEVCPRSGAGSGGEDGNGTSEAERTAKVVSSCDKSRVREETPVHGKDTTETPPEETSIKNPTGGI</sequence>
<keyword evidence="4" id="KW-1185">Reference proteome</keyword>
<feature type="chain" id="PRO_5043339737" evidence="2">
    <location>
        <begin position="28"/>
        <end position="370"/>
    </location>
</feature>
<accession>A0AAV9UJ67</accession>
<reference evidence="3 4" key="1">
    <citation type="submission" date="2019-10" db="EMBL/GenBank/DDBJ databases">
        <authorList>
            <person name="Palmer J.M."/>
        </authorList>
    </citation>
    <scope>NUCLEOTIDE SEQUENCE [LARGE SCALE GENOMIC DNA]</scope>
    <source>
        <strain evidence="3 4">TWF696</strain>
    </source>
</reference>
<feature type="compositionally biased region" description="Basic and acidic residues" evidence="1">
    <location>
        <begin position="338"/>
        <end position="354"/>
    </location>
</feature>
<name>A0AAV9UJ67_9PEZI</name>
<evidence type="ECO:0000313" key="3">
    <source>
        <dbReference type="EMBL" id="KAK6340950.1"/>
    </source>
</evidence>
<dbReference type="Proteomes" id="UP001375240">
    <property type="component" value="Unassembled WGS sequence"/>
</dbReference>
<proteinExistence type="predicted"/>
<organism evidence="3 4">
    <name type="scientific">Orbilia brochopaga</name>
    <dbReference type="NCBI Taxonomy" id="3140254"/>
    <lineage>
        <taxon>Eukaryota</taxon>
        <taxon>Fungi</taxon>
        <taxon>Dikarya</taxon>
        <taxon>Ascomycota</taxon>
        <taxon>Pezizomycotina</taxon>
        <taxon>Orbiliomycetes</taxon>
        <taxon>Orbiliales</taxon>
        <taxon>Orbiliaceae</taxon>
        <taxon>Orbilia</taxon>
    </lineage>
</organism>